<reference evidence="3" key="1">
    <citation type="submission" date="2020-01" db="EMBL/GenBank/DDBJ databases">
        <authorList>
            <person name="Mishra B."/>
        </authorList>
    </citation>
    <scope>NUCLEOTIDE SEQUENCE [LARGE SCALE GENOMIC DNA]</scope>
</reference>
<evidence type="ECO:0000313" key="3">
    <source>
        <dbReference type="EMBL" id="CAA7014964.1"/>
    </source>
</evidence>
<gene>
    <name evidence="3" type="ORF">MERR_LOCUS2199</name>
</gene>
<dbReference type="AlphaFoldDB" id="A0A6D2HFE9"/>
<dbReference type="GO" id="GO:0080044">
    <property type="term" value="F:quercetin 7-O-glucosyltransferase activity"/>
    <property type="evidence" value="ECO:0007669"/>
    <property type="project" value="TreeGrafter"/>
</dbReference>
<dbReference type="PANTHER" id="PTHR11926:SF1494">
    <property type="entry name" value="FLAVONOL 3-O-GLUCOSYLTRANSFERASE UGT76E12-RELATED"/>
    <property type="match status" value="1"/>
</dbReference>
<keyword evidence="2" id="KW-0808">Transferase</keyword>
<dbReference type="OrthoDB" id="10510849at2759"/>
<dbReference type="EMBL" id="CACVBM020000133">
    <property type="protein sequence ID" value="CAA7014964.1"/>
    <property type="molecule type" value="Genomic_DNA"/>
</dbReference>
<organism evidence="3 4">
    <name type="scientific">Microthlaspi erraticum</name>
    <dbReference type="NCBI Taxonomy" id="1685480"/>
    <lineage>
        <taxon>Eukaryota</taxon>
        <taxon>Viridiplantae</taxon>
        <taxon>Streptophyta</taxon>
        <taxon>Embryophyta</taxon>
        <taxon>Tracheophyta</taxon>
        <taxon>Spermatophyta</taxon>
        <taxon>Magnoliopsida</taxon>
        <taxon>eudicotyledons</taxon>
        <taxon>Gunneridae</taxon>
        <taxon>Pentapetalae</taxon>
        <taxon>rosids</taxon>
        <taxon>malvids</taxon>
        <taxon>Brassicales</taxon>
        <taxon>Brassicaceae</taxon>
        <taxon>Coluteocarpeae</taxon>
        <taxon>Microthlaspi</taxon>
    </lineage>
</organism>
<evidence type="ECO:0000313" key="4">
    <source>
        <dbReference type="Proteomes" id="UP000467841"/>
    </source>
</evidence>
<proteinExistence type="inferred from homology"/>
<protein>
    <submittedName>
        <fullName evidence="3">Uncharacterized protein</fullName>
    </submittedName>
</protein>
<dbReference type="Gene3D" id="3.40.50.2000">
    <property type="entry name" value="Glycogen Phosphorylase B"/>
    <property type="match status" value="2"/>
</dbReference>
<comment type="caution">
    <text evidence="3">The sequence shown here is derived from an EMBL/GenBank/DDBJ whole genome shotgun (WGS) entry which is preliminary data.</text>
</comment>
<name>A0A6D2HFE9_9BRAS</name>
<evidence type="ECO:0000256" key="1">
    <source>
        <dbReference type="ARBA" id="ARBA00009995"/>
    </source>
</evidence>
<comment type="similarity">
    <text evidence="1">Belongs to the UDP-glycosyltransferase family.</text>
</comment>
<sequence>MMQLRQALNSKGFSVTVAQGVFHHQVSFSEDFPEFHFVTIPKSLPESDFKNLGPVAESVRWPSRKPKGQEDELVPEFHPLRYKDFPVSRWASLESITELYRNIVDKRTASSVIINTASCLESSSLSRLQQERLEIPVYPVGPLHMMASAPTSLLKEDNSCITWLSKQKVNSVIYISLGSLALMEIIEVIEIASGLAACG</sequence>
<keyword evidence="4" id="KW-1185">Reference proteome</keyword>
<accession>A0A6D2HFE9</accession>
<dbReference type="GO" id="GO:0080043">
    <property type="term" value="F:quercetin 3-O-glucosyltransferase activity"/>
    <property type="evidence" value="ECO:0007669"/>
    <property type="project" value="TreeGrafter"/>
</dbReference>
<dbReference type="Proteomes" id="UP000467841">
    <property type="component" value="Unassembled WGS sequence"/>
</dbReference>
<evidence type="ECO:0000256" key="2">
    <source>
        <dbReference type="ARBA" id="ARBA00022676"/>
    </source>
</evidence>
<dbReference type="PANTHER" id="PTHR11926">
    <property type="entry name" value="GLUCOSYL/GLUCURONOSYL TRANSFERASES"/>
    <property type="match status" value="1"/>
</dbReference>
<keyword evidence="2" id="KW-0328">Glycosyltransferase</keyword>
<dbReference type="SUPFAM" id="SSF53756">
    <property type="entry name" value="UDP-Glycosyltransferase/glycogen phosphorylase"/>
    <property type="match status" value="1"/>
</dbReference>